<evidence type="ECO:0000256" key="5">
    <source>
        <dbReference type="ARBA" id="ARBA00023136"/>
    </source>
</evidence>
<name>A0ABV2JKG0_9STRE</name>
<dbReference type="Gene3D" id="2.40.30.170">
    <property type="match status" value="1"/>
</dbReference>
<dbReference type="PANTHER" id="PTHR30386:SF26">
    <property type="entry name" value="TRANSPORT PROTEIN COMB"/>
    <property type="match status" value="1"/>
</dbReference>
<evidence type="ECO:0000256" key="2">
    <source>
        <dbReference type="ARBA" id="ARBA00009477"/>
    </source>
</evidence>
<dbReference type="EMBL" id="JBEPMK010000003">
    <property type="protein sequence ID" value="MET3644411.1"/>
    <property type="molecule type" value="Genomic_DNA"/>
</dbReference>
<dbReference type="SUPFAM" id="SSF111369">
    <property type="entry name" value="HlyD-like secretion proteins"/>
    <property type="match status" value="1"/>
</dbReference>
<accession>A0ABV2JKG0</accession>
<keyword evidence="5 6" id="KW-0472">Membrane</keyword>
<proteinExistence type="inferred from homology"/>
<evidence type="ECO:0000313" key="8">
    <source>
        <dbReference type="EMBL" id="MET3644411.1"/>
    </source>
</evidence>
<reference evidence="8 9" key="1">
    <citation type="submission" date="2024-06" db="EMBL/GenBank/DDBJ databases">
        <title>Genomic Encyclopedia of Type Strains, Phase IV (KMG-IV): sequencing the most valuable type-strain genomes for metagenomic binning, comparative biology and taxonomic classification.</title>
        <authorList>
            <person name="Goeker M."/>
        </authorList>
    </citation>
    <scope>NUCLEOTIDE SEQUENCE [LARGE SCALE GENOMIC DNA]</scope>
    <source>
        <strain evidence="8 9">DSM 15349</strain>
    </source>
</reference>
<keyword evidence="3 6" id="KW-0812">Transmembrane</keyword>
<comment type="caution">
    <text evidence="8">The sequence shown here is derived from an EMBL/GenBank/DDBJ whole genome shotgun (WGS) entry which is preliminary data.</text>
</comment>
<sequence length="369" mass="41208">MLDNKKESMLSRYIQRTSQMKEERLRYDFMPSLLEIIERPSHIAGSVIVLTIFTLVIVTGIWASVSRIDIVVRGTGTVQPSKESSKLYSQSTGFIDLVHVKEGDRVVKGQTILSLDQTVISTQVQQIQQEVSQLETQISVYQQLISDVFQTLDLSSYKEGERSSIDAIISEQTYYQELWRREGETIRNQYAAMIREKILTFENKLSLSKVSLEQAKYQMEHLILKAPINGRVLSLAQHHTGELLTQSSPVAVLLPDDVPYTFTGYLSDKDMADVAVGDAVEIKLSAYPYADYGSIAGQISSIGSTAIKVEGHGMVYEIVIDPIMKKLPKGVQLKSGLSGSFEIKQGSRTVLEYFLDPIVGGLDDSLKEK</sequence>
<protein>
    <submittedName>
        <fullName evidence="8">Multidrug efflux pump subunit AcrA (Membrane-fusion protein)</fullName>
    </submittedName>
</protein>
<comment type="subcellular location">
    <subcellularLocation>
        <location evidence="1">Membrane</location>
        <topology evidence="1">Single-pass membrane protein</topology>
    </subcellularLocation>
</comment>
<organism evidence="8 9">
    <name type="scientific">Streptococcus gallinaceus</name>
    <dbReference type="NCBI Taxonomy" id="165758"/>
    <lineage>
        <taxon>Bacteria</taxon>
        <taxon>Bacillati</taxon>
        <taxon>Bacillota</taxon>
        <taxon>Bacilli</taxon>
        <taxon>Lactobacillales</taxon>
        <taxon>Streptococcaceae</taxon>
        <taxon>Streptococcus</taxon>
    </lineage>
</organism>
<dbReference type="RefSeq" id="WP_354280717.1">
    <property type="nucleotide sequence ID" value="NZ_JBEPMK010000003.1"/>
</dbReference>
<evidence type="ECO:0000259" key="7">
    <source>
        <dbReference type="Pfam" id="PF26002"/>
    </source>
</evidence>
<dbReference type="InterPro" id="IPR058982">
    <property type="entry name" value="Beta-barrel_AprE"/>
</dbReference>
<evidence type="ECO:0000256" key="1">
    <source>
        <dbReference type="ARBA" id="ARBA00004167"/>
    </source>
</evidence>
<gene>
    <name evidence="8" type="ORF">ABID27_001035</name>
</gene>
<dbReference type="Proteomes" id="UP001549055">
    <property type="component" value="Unassembled WGS sequence"/>
</dbReference>
<dbReference type="InterPro" id="IPR050739">
    <property type="entry name" value="MFP"/>
</dbReference>
<evidence type="ECO:0000256" key="3">
    <source>
        <dbReference type="ARBA" id="ARBA00022692"/>
    </source>
</evidence>
<dbReference type="Pfam" id="PF26002">
    <property type="entry name" value="Beta-barrel_AprE"/>
    <property type="match status" value="1"/>
</dbReference>
<evidence type="ECO:0000256" key="6">
    <source>
        <dbReference type="SAM" id="Phobius"/>
    </source>
</evidence>
<keyword evidence="9" id="KW-1185">Reference proteome</keyword>
<evidence type="ECO:0000313" key="9">
    <source>
        <dbReference type="Proteomes" id="UP001549055"/>
    </source>
</evidence>
<evidence type="ECO:0000256" key="4">
    <source>
        <dbReference type="ARBA" id="ARBA00022989"/>
    </source>
</evidence>
<feature type="domain" description="AprE-like beta-barrel" evidence="7">
    <location>
        <begin position="265"/>
        <end position="345"/>
    </location>
</feature>
<comment type="similarity">
    <text evidence="2">Belongs to the membrane fusion protein (MFP) (TC 8.A.1) family.</text>
</comment>
<keyword evidence="4 6" id="KW-1133">Transmembrane helix</keyword>
<dbReference type="Gene3D" id="2.40.50.100">
    <property type="match status" value="1"/>
</dbReference>
<dbReference type="PANTHER" id="PTHR30386">
    <property type="entry name" value="MEMBRANE FUSION SUBUNIT OF EMRAB-TOLC MULTIDRUG EFFLUX PUMP"/>
    <property type="match status" value="1"/>
</dbReference>
<feature type="transmembrane region" description="Helical" evidence="6">
    <location>
        <begin position="43"/>
        <end position="63"/>
    </location>
</feature>
<dbReference type="PRINTS" id="PR01490">
    <property type="entry name" value="RTXTOXIND"/>
</dbReference>